<evidence type="ECO:0000313" key="14">
    <source>
        <dbReference type="Proteomes" id="UP000316988"/>
    </source>
</evidence>
<evidence type="ECO:0000256" key="8">
    <source>
        <dbReference type="ARBA" id="ARBA00023012"/>
    </source>
</evidence>
<accession>A0A554SNT1</accession>
<feature type="domain" description="Signal transduction histidine kinase subgroup 3 dimerisation and phosphoacceptor" evidence="11">
    <location>
        <begin position="186"/>
        <end position="251"/>
    </location>
</feature>
<keyword evidence="8" id="KW-0902">Two-component regulatory system</keyword>
<dbReference type="Pfam" id="PF07730">
    <property type="entry name" value="HisKA_3"/>
    <property type="match status" value="1"/>
</dbReference>
<evidence type="ECO:0000256" key="6">
    <source>
        <dbReference type="ARBA" id="ARBA00022777"/>
    </source>
</evidence>
<dbReference type="InterPro" id="IPR050482">
    <property type="entry name" value="Sensor_HK_TwoCompSys"/>
</dbReference>
<keyword evidence="9" id="KW-0812">Transmembrane</keyword>
<dbReference type="InterPro" id="IPR003594">
    <property type="entry name" value="HATPase_dom"/>
</dbReference>
<dbReference type="RefSeq" id="WP_143910968.1">
    <property type="nucleotide sequence ID" value="NZ_VLNT01000001.1"/>
</dbReference>
<dbReference type="Gene3D" id="3.30.565.10">
    <property type="entry name" value="Histidine kinase-like ATPase, C-terminal domain"/>
    <property type="match status" value="1"/>
</dbReference>
<evidence type="ECO:0000256" key="2">
    <source>
        <dbReference type="ARBA" id="ARBA00012438"/>
    </source>
</evidence>
<evidence type="ECO:0000259" key="11">
    <source>
        <dbReference type="Pfam" id="PF07730"/>
    </source>
</evidence>
<feature type="domain" description="DUF7134" evidence="12">
    <location>
        <begin position="13"/>
        <end position="157"/>
    </location>
</feature>
<evidence type="ECO:0000256" key="9">
    <source>
        <dbReference type="SAM" id="Phobius"/>
    </source>
</evidence>
<dbReference type="PANTHER" id="PTHR24421">
    <property type="entry name" value="NITRATE/NITRITE SENSOR PROTEIN NARX-RELATED"/>
    <property type="match status" value="1"/>
</dbReference>
<dbReference type="GO" id="GO:0005524">
    <property type="term" value="F:ATP binding"/>
    <property type="evidence" value="ECO:0007669"/>
    <property type="project" value="UniProtKB-KW"/>
</dbReference>
<reference evidence="13 14" key="1">
    <citation type="submission" date="2019-07" db="EMBL/GenBank/DDBJ databases">
        <authorList>
            <person name="Zhao L.H."/>
        </authorList>
    </citation>
    <scope>NUCLEOTIDE SEQUENCE [LARGE SCALE GENOMIC DNA]</scope>
    <source>
        <strain evidence="13 14">Co35</strain>
    </source>
</reference>
<evidence type="ECO:0000313" key="13">
    <source>
        <dbReference type="EMBL" id="TSD68022.1"/>
    </source>
</evidence>
<dbReference type="OrthoDB" id="227596at2"/>
<evidence type="ECO:0000256" key="3">
    <source>
        <dbReference type="ARBA" id="ARBA00022553"/>
    </source>
</evidence>
<organism evidence="13 14">
    <name type="scientific">Aeromicrobium piscarium</name>
    <dbReference type="NCBI Taxonomy" id="2590901"/>
    <lineage>
        <taxon>Bacteria</taxon>
        <taxon>Bacillati</taxon>
        <taxon>Actinomycetota</taxon>
        <taxon>Actinomycetes</taxon>
        <taxon>Propionibacteriales</taxon>
        <taxon>Nocardioidaceae</taxon>
        <taxon>Aeromicrobium</taxon>
    </lineage>
</organism>
<dbReference type="EC" id="2.7.13.3" evidence="2"/>
<dbReference type="Gene3D" id="1.20.5.1930">
    <property type="match status" value="1"/>
</dbReference>
<evidence type="ECO:0000256" key="7">
    <source>
        <dbReference type="ARBA" id="ARBA00022840"/>
    </source>
</evidence>
<dbReference type="EMBL" id="VLNT01000001">
    <property type="protein sequence ID" value="TSD68022.1"/>
    <property type="molecule type" value="Genomic_DNA"/>
</dbReference>
<feature type="transmembrane region" description="Helical" evidence="9">
    <location>
        <begin position="55"/>
        <end position="75"/>
    </location>
</feature>
<dbReference type="Proteomes" id="UP000316988">
    <property type="component" value="Unassembled WGS sequence"/>
</dbReference>
<dbReference type="InterPro" id="IPR036890">
    <property type="entry name" value="HATPase_C_sf"/>
</dbReference>
<feature type="transmembrane region" description="Helical" evidence="9">
    <location>
        <begin position="132"/>
        <end position="153"/>
    </location>
</feature>
<evidence type="ECO:0000259" key="10">
    <source>
        <dbReference type="Pfam" id="PF02518"/>
    </source>
</evidence>
<dbReference type="CDD" id="cd16917">
    <property type="entry name" value="HATPase_UhpB-NarQ-NarX-like"/>
    <property type="match status" value="1"/>
</dbReference>
<keyword evidence="5" id="KW-0547">Nucleotide-binding</keyword>
<protein>
    <recommendedName>
        <fullName evidence="2">histidine kinase</fullName>
        <ecNumber evidence="2">2.7.13.3</ecNumber>
    </recommendedName>
</protein>
<evidence type="ECO:0000256" key="5">
    <source>
        <dbReference type="ARBA" id="ARBA00022741"/>
    </source>
</evidence>
<dbReference type="Pfam" id="PF23539">
    <property type="entry name" value="DUF7134"/>
    <property type="match status" value="1"/>
</dbReference>
<sequence length="382" mass="40615">MDRAPFRLSPRGRQWFDIALTCALLAVAPLAAVGISPGTAVLTAAQIVPLFWRRSYPVAVFAAVYVTHAAQVLLYDTTLPGQLAFPIAVYSVARWRGLRWSIPVLVLSLIAAVVAAIDWMPSYGTPSYSTSLVASQAFGIGLIVVVAWVLGLLGHTREAYVNSLIERSERVAREADQRAQLAAQGERNRIAREMHDVVAHGLSVIIVQADGARYAASARPETAVDALETIASTGRQALTEMRSLLGLLRENGTGTAPQPDLNDVPALLEEAAASMRLDTEISADLVGVPPGVALTAYRLLQESLTNVRKHAGPQVTTTVTLRRDGDALKLTVRDDGRGASAADDGGGHGLVGMRERVAAHGGELRVGPVVGGGYEVDARIPW</sequence>
<evidence type="ECO:0000256" key="4">
    <source>
        <dbReference type="ARBA" id="ARBA00022679"/>
    </source>
</evidence>
<dbReference type="PANTHER" id="PTHR24421:SF10">
    <property type="entry name" value="NITRATE_NITRITE SENSOR PROTEIN NARQ"/>
    <property type="match status" value="1"/>
</dbReference>
<feature type="transmembrane region" description="Helical" evidence="9">
    <location>
        <begin position="100"/>
        <end position="120"/>
    </location>
</feature>
<keyword evidence="4" id="KW-0808">Transferase</keyword>
<dbReference type="GO" id="GO:0000155">
    <property type="term" value="F:phosphorelay sensor kinase activity"/>
    <property type="evidence" value="ECO:0007669"/>
    <property type="project" value="InterPro"/>
</dbReference>
<name>A0A554SNT1_9ACTN</name>
<dbReference type="InterPro" id="IPR055558">
    <property type="entry name" value="DUF7134"/>
</dbReference>
<gene>
    <name evidence="13" type="ORF">FNM00_00010</name>
</gene>
<dbReference type="GO" id="GO:0046983">
    <property type="term" value="F:protein dimerization activity"/>
    <property type="evidence" value="ECO:0007669"/>
    <property type="project" value="InterPro"/>
</dbReference>
<evidence type="ECO:0000256" key="1">
    <source>
        <dbReference type="ARBA" id="ARBA00000085"/>
    </source>
</evidence>
<keyword evidence="9" id="KW-1133">Transmembrane helix</keyword>
<keyword evidence="14" id="KW-1185">Reference proteome</keyword>
<keyword evidence="6 13" id="KW-0418">Kinase</keyword>
<dbReference type="AlphaFoldDB" id="A0A554SNT1"/>
<proteinExistence type="predicted"/>
<keyword evidence="7" id="KW-0067">ATP-binding</keyword>
<dbReference type="Pfam" id="PF02518">
    <property type="entry name" value="HATPase_c"/>
    <property type="match status" value="1"/>
</dbReference>
<keyword evidence="9" id="KW-0472">Membrane</keyword>
<keyword evidence="3" id="KW-0597">Phosphoprotein</keyword>
<feature type="domain" description="Histidine kinase/HSP90-like ATPase" evidence="10">
    <location>
        <begin position="293"/>
        <end position="381"/>
    </location>
</feature>
<dbReference type="InterPro" id="IPR011712">
    <property type="entry name" value="Sig_transdc_His_kin_sub3_dim/P"/>
</dbReference>
<evidence type="ECO:0000259" key="12">
    <source>
        <dbReference type="Pfam" id="PF23539"/>
    </source>
</evidence>
<dbReference type="GO" id="GO:0016020">
    <property type="term" value="C:membrane"/>
    <property type="evidence" value="ECO:0007669"/>
    <property type="project" value="InterPro"/>
</dbReference>
<comment type="caution">
    <text evidence="13">The sequence shown here is derived from an EMBL/GenBank/DDBJ whole genome shotgun (WGS) entry which is preliminary data.</text>
</comment>
<dbReference type="SUPFAM" id="SSF55874">
    <property type="entry name" value="ATPase domain of HSP90 chaperone/DNA topoisomerase II/histidine kinase"/>
    <property type="match status" value="1"/>
</dbReference>
<comment type="catalytic activity">
    <reaction evidence="1">
        <text>ATP + protein L-histidine = ADP + protein N-phospho-L-histidine.</text>
        <dbReference type="EC" id="2.7.13.3"/>
    </reaction>
</comment>